<dbReference type="OrthoDB" id="2118094at2759"/>
<dbReference type="AlphaFoldDB" id="A0A814QK27"/>
<keyword evidence="7" id="KW-1133">Transmembrane helix</keyword>
<dbReference type="EMBL" id="CAJNOQ010006029">
    <property type="protein sequence ID" value="CAF1120602.1"/>
    <property type="molecule type" value="Genomic_DNA"/>
</dbReference>
<evidence type="ECO:0000313" key="10">
    <source>
        <dbReference type="EMBL" id="CAF3799471.1"/>
    </source>
</evidence>
<evidence type="ECO:0000256" key="3">
    <source>
        <dbReference type="ARBA" id="ARBA00022801"/>
    </source>
</evidence>
<protein>
    <recommendedName>
        <fullName evidence="4">Serine/threonine-protein phosphatase PGAM5, mitochondrial</fullName>
        <ecNumber evidence="2">3.1.3.16</ecNumber>
    </recommendedName>
    <alternativeName>
        <fullName evidence="5">Serine/threonine-protein phosphatase Pgam5, mitochondrial</fullName>
    </alternativeName>
</protein>
<dbReference type="GO" id="GO:0090141">
    <property type="term" value="P:positive regulation of mitochondrial fission"/>
    <property type="evidence" value="ECO:0007669"/>
    <property type="project" value="TreeGrafter"/>
</dbReference>
<evidence type="ECO:0000313" key="8">
    <source>
        <dbReference type="EMBL" id="CAF1031210.1"/>
    </source>
</evidence>
<evidence type="ECO:0000256" key="7">
    <source>
        <dbReference type="SAM" id="Phobius"/>
    </source>
</evidence>
<accession>A0A814QK27</accession>
<gene>
    <name evidence="9" type="ORF">GPM918_LOCUS19671</name>
    <name evidence="8" type="ORF">OVA965_LOCUS15997</name>
    <name evidence="11" type="ORF">SRO942_LOCUS19668</name>
    <name evidence="10" type="ORF">TMI583_LOCUS16008</name>
</gene>
<dbReference type="InterPro" id="IPR051021">
    <property type="entry name" value="Mito_Ser/Thr_phosphatase"/>
</dbReference>
<evidence type="ECO:0000256" key="1">
    <source>
        <dbReference type="ARBA" id="ARBA00006717"/>
    </source>
</evidence>
<dbReference type="GO" id="GO:0004722">
    <property type="term" value="F:protein serine/threonine phosphatase activity"/>
    <property type="evidence" value="ECO:0007669"/>
    <property type="project" value="UniProtKB-EC"/>
</dbReference>
<comment type="similarity">
    <text evidence="1">Belongs to the phosphoglycerate mutase family. BPG-dependent PGAM subfamily.</text>
</comment>
<dbReference type="InterPro" id="IPR029033">
    <property type="entry name" value="His_PPase_superfam"/>
</dbReference>
<keyword evidence="12" id="KW-1185">Reference proteome</keyword>
<dbReference type="PANTHER" id="PTHR20935:SF0">
    <property type="entry name" value="SERINE_THREONINE-PROTEIN PHOSPHATASE PGAM5, MITOCHONDRIAL"/>
    <property type="match status" value="1"/>
</dbReference>
<dbReference type="SUPFAM" id="SSF53254">
    <property type="entry name" value="Phosphoglycerate mutase-like"/>
    <property type="match status" value="1"/>
</dbReference>
<feature type="transmembrane region" description="Helical" evidence="7">
    <location>
        <begin position="21"/>
        <end position="39"/>
    </location>
</feature>
<evidence type="ECO:0000313" key="12">
    <source>
        <dbReference type="Proteomes" id="UP000663829"/>
    </source>
</evidence>
<evidence type="ECO:0000256" key="5">
    <source>
        <dbReference type="ARBA" id="ARBA00040722"/>
    </source>
</evidence>
<keyword evidence="7" id="KW-0472">Membrane</keyword>
<dbReference type="Proteomes" id="UP000682733">
    <property type="component" value="Unassembled WGS sequence"/>
</dbReference>
<dbReference type="Proteomes" id="UP000681722">
    <property type="component" value="Unassembled WGS sequence"/>
</dbReference>
<dbReference type="SMART" id="SM00855">
    <property type="entry name" value="PGAM"/>
    <property type="match status" value="1"/>
</dbReference>
<evidence type="ECO:0000256" key="4">
    <source>
        <dbReference type="ARBA" id="ARBA00039765"/>
    </source>
</evidence>
<keyword evidence="7" id="KW-0812">Transmembrane</keyword>
<proteinExistence type="inferred from homology"/>
<evidence type="ECO:0000313" key="9">
    <source>
        <dbReference type="EMBL" id="CAF1120602.1"/>
    </source>
</evidence>
<comment type="caution">
    <text evidence="9">The sequence shown here is derived from an EMBL/GenBank/DDBJ whole genome shotgun (WGS) entry which is preliminary data.</text>
</comment>
<dbReference type="PANTHER" id="PTHR20935">
    <property type="entry name" value="PHOSPHOGLYCERATE MUTASE-RELATED"/>
    <property type="match status" value="1"/>
</dbReference>
<dbReference type="CDD" id="cd07067">
    <property type="entry name" value="HP_PGM_like"/>
    <property type="match status" value="1"/>
</dbReference>
<keyword evidence="3" id="KW-0378">Hydrolase</keyword>
<dbReference type="EMBL" id="CAJOBC010006029">
    <property type="protein sequence ID" value="CAF3884190.1"/>
    <property type="molecule type" value="Genomic_DNA"/>
</dbReference>
<sequence>MHHSNGQRIFIICLHLTQRFLTIKFLFGFATGIILTLIFNSRGINDLSDTKSFRPDQSKFEYEKNKNQKPNDDYLNSVNDNKQSLTGKWKYNWDGNLTTRGSSSRNLYLIRHGQYYDNAKQLSDMKLTPLGREQAVYTGKRLNEMKLKFNRLIHSGMVRARETAEIITENLQQTIELTEDKNLTEGLPIAPEPYAGISQKDVEVNELYLMYGDKSRIDHAFRTYFHRAMPSQSSDTHDIIVFHANLLRYFICKVMQFPAEAWLRITLNHGSITQITVLADGTVILKNIGDAGFIPVEKVTF</sequence>
<organism evidence="9 12">
    <name type="scientific">Didymodactylos carnosus</name>
    <dbReference type="NCBI Taxonomy" id="1234261"/>
    <lineage>
        <taxon>Eukaryota</taxon>
        <taxon>Metazoa</taxon>
        <taxon>Spiralia</taxon>
        <taxon>Gnathifera</taxon>
        <taxon>Rotifera</taxon>
        <taxon>Eurotatoria</taxon>
        <taxon>Bdelloidea</taxon>
        <taxon>Philodinida</taxon>
        <taxon>Philodinidae</taxon>
        <taxon>Didymodactylos</taxon>
    </lineage>
</organism>
<feature type="binding site" evidence="6">
    <location>
        <position position="159"/>
    </location>
    <ligand>
        <name>substrate</name>
    </ligand>
</feature>
<reference evidence="9" key="1">
    <citation type="submission" date="2021-02" db="EMBL/GenBank/DDBJ databases">
        <authorList>
            <person name="Nowell W R."/>
        </authorList>
    </citation>
    <scope>NUCLEOTIDE SEQUENCE</scope>
</reference>
<dbReference type="Gene3D" id="3.40.50.1240">
    <property type="entry name" value="Phosphoglycerate mutase-like"/>
    <property type="match status" value="1"/>
</dbReference>
<feature type="binding site" evidence="6">
    <location>
        <begin position="111"/>
        <end position="118"/>
    </location>
    <ligand>
        <name>substrate</name>
    </ligand>
</feature>
<evidence type="ECO:0000313" key="11">
    <source>
        <dbReference type="EMBL" id="CAF3884190.1"/>
    </source>
</evidence>
<dbReference type="EMBL" id="CAJNOK010007320">
    <property type="protein sequence ID" value="CAF1031210.1"/>
    <property type="molecule type" value="Genomic_DNA"/>
</dbReference>
<evidence type="ECO:0000256" key="6">
    <source>
        <dbReference type="PIRSR" id="PIRSR613078-2"/>
    </source>
</evidence>
<dbReference type="Pfam" id="PF00300">
    <property type="entry name" value="His_Phos_1"/>
    <property type="match status" value="1"/>
</dbReference>
<evidence type="ECO:0000256" key="2">
    <source>
        <dbReference type="ARBA" id="ARBA00013081"/>
    </source>
</evidence>
<dbReference type="EC" id="3.1.3.16" evidence="2"/>
<dbReference type="Proteomes" id="UP000663829">
    <property type="component" value="Unassembled WGS sequence"/>
</dbReference>
<name>A0A814QK27_9BILA</name>
<dbReference type="Proteomes" id="UP000677228">
    <property type="component" value="Unassembled WGS sequence"/>
</dbReference>
<dbReference type="InterPro" id="IPR013078">
    <property type="entry name" value="His_Pase_superF_clade-1"/>
</dbReference>
<dbReference type="GO" id="GO:0005739">
    <property type="term" value="C:mitochondrion"/>
    <property type="evidence" value="ECO:0007669"/>
    <property type="project" value="TreeGrafter"/>
</dbReference>
<dbReference type="EMBL" id="CAJOBA010007332">
    <property type="protein sequence ID" value="CAF3799471.1"/>
    <property type="molecule type" value="Genomic_DNA"/>
</dbReference>